<evidence type="ECO:0000313" key="3">
    <source>
        <dbReference type="Proteomes" id="UP000032180"/>
    </source>
</evidence>
<dbReference type="PANTHER" id="PTHR34223">
    <property type="entry name" value="OS11G0201299 PROTEIN"/>
    <property type="match status" value="1"/>
</dbReference>
<keyword evidence="3" id="KW-1185">Reference proteome</keyword>
<proteinExistence type="predicted"/>
<sequence length="255" mass="28072">MVLTVVDVDKMSSPSLKILRLNCCEFYPDDHNKLSFLNLVSLELDRCIGRAPLLESMPSLLEAEVTFSDDCRDLCKNSAVGDCKKDECEGCYGYFPYDDYCTKGMCLQGLSQATHLTLLSDPAVGRRSKREAQMPANLHNAAREDQGETSLCSGGETSLCGGGDRRLHRQRAQDGRSSGGDDIEGRGAAVSSFVRRRRILMAVGDDKGGKINSGSRFCRGRRTEQAGGGWTAEVEEWKGRGGRCWWVRGGGRRRC</sequence>
<evidence type="ECO:0000313" key="2">
    <source>
        <dbReference type="EnsemblPlants" id="LPERR11G05740.1"/>
    </source>
</evidence>
<accession>A0A0D9XQ86</accession>
<dbReference type="InterPro" id="IPR053197">
    <property type="entry name" value="F-box_SCFL_complex_component"/>
</dbReference>
<dbReference type="EnsemblPlants" id="LPERR11G05740.1">
    <property type="protein sequence ID" value="LPERR11G05740.1"/>
    <property type="gene ID" value="LPERR11G05740"/>
</dbReference>
<dbReference type="PANTHER" id="PTHR34223:SF22">
    <property type="entry name" value="OS11G0208300 PROTEIN"/>
    <property type="match status" value="1"/>
</dbReference>
<dbReference type="AlphaFoldDB" id="A0A0D9XQ86"/>
<reference evidence="2" key="3">
    <citation type="submission" date="2015-04" db="UniProtKB">
        <authorList>
            <consortium name="EnsemblPlants"/>
        </authorList>
    </citation>
    <scope>IDENTIFICATION</scope>
</reference>
<organism evidence="2 3">
    <name type="scientific">Leersia perrieri</name>
    <dbReference type="NCBI Taxonomy" id="77586"/>
    <lineage>
        <taxon>Eukaryota</taxon>
        <taxon>Viridiplantae</taxon>
        <taxon>Streptophyta</taxon>
        <taxon>Embryophyta</taxon>
        <taxon>Tracheophyta</taxon>
        <taxon>Spermatophyta</taxon>
        <taxon>Magnoliopsida</taxon>
        <taxon>Liliopsida</taxon>
        <taxon>Poales</taxon>
        <taxon>Poaceae</taxon>
        <taxon>BOP clade</taxon>
        <taxon>Oryzoideae</taxon>
        <taxon>Oryzeae</taxon>
        <taxon>Oryzinae</taxon>
        <taxon>Leersia</taxon>
    </lineage>
</organism>
<dbReference type="Gramene" id="LPERR11G05740.1">
    <property type="protein sequence ID" value="LPERR11G05740.1"/>
    <property type="gene ID" value="LPERR11G05740"/>
</dbReference>
<dbReference type="HOGENOM" id="CLU_1091330_0_0_1"/>
<name>A0A0D9XQ86_9ORYZ</name>
<feature type="region of interest" description="Disordered" evidence="1">
    <location>
        <begin position="163"/>
        <end position="185"/>
    </location>
</feature>
<reference evidence="3" key="2">
    <citation type="submission" date="2013-12" db="EMBL/GenBank/DDBJ databases">
        <authorList>
            <person name="Yu Y."/>
            <person name="Lee S."/>
            <person name="de Baynast K."/>
            <person name="Wissotski M."/>
            <person name="Liu L."/>
            <person name="Talag J."/>
            <person name="Goicoechea J."/>
            <person name="Angelova A."/>
            <person name="Jetty R."/>
            <person name="Kudrna D."/>
            <person name="Golser W."/>
            <person name="Rivera L."/>
            <person name="Zhang J."/>
            <person name="Wing R."/>
        </authorList>
    </citation>
    <scope>NUCLEOTIDE SEQUENCE</scope>
</reference>
<evidence type="ECO:0000256" key="1">
    <source>
        <dbReference type="SAM" id="MobiDB-lite"/>
    </source>
</evidence>
<dbReference type="Proteomes" id="UP000032180">
    <property type="component" value="Chromosome 11"/>
</dbReference>
<reference evidence="2 3" key="1">
    <citation type="submission" date="2012-08" db="EMBL/GenBank/DDBJ databases">
        <title>Oryza genome evolution.</title>
        <authorList>
            <person name="Wing R.A."/>
        </authorList>
    </citation>
    <scope>NUCLEOTIDE SEQUENCE</scope>
</reference>
<protein>
    <submittedName>
        <fullName evidence="2">Uncharacterized protein</fullName>
    </submittedName>
</protein>